<organism evidence="5 6">
    <name type="scientific">Gandjariella thermophila</name>
    <dbReference type="NCBI Taxonomy" id="1931992"/>
    <lineage>
        <taxon>Bacteria</taxon>
        <taxon>Bacillati</taxon>
        <taxon>Actinomycetota</taxon>
        <taxon>Actinomycetes</taxon>
        <taxon>Pseudonocardiales</taxon>
        <taxon>Pseudonocardiaceae</taxon>
        <taxon>Gandjariella</taxon>
    </lineage>
</organism>
<evidence type="ECO:0000256" key="1">
    <source>
        <dbReference type="ARBA" id="ARBA00023015"/>
    </source>
</evidence>
<name>A0A4D4JG62_9PSEU</name>
<evidence type="ECO:0000259" key="4">
    <source>
        <dbReference type="PROSITE" id="PS50995"/>
    </source>
</evidence>
<dbReference type="PROSITE" id="PS50995">
    <property type="entry name" value="HTH_MARR_2"/>
    <property type="match status" value="1"/>
</dbReference>
<proteinExistence type="predicted"/>
<keyword evidence="3" id="KW-0804">Transcription</keyword>
<gene>
    <name evidence="5" type="ORF">GTS_45100</name>
</gene>
<evidence type="ECO:0000313" key="6">
    <source>
        <dbReference type="Proteomes" id="UP000298860"/>
    </source>
</evidence>
<dbReference type="SMART" id="SM00347">
    <property type="entry name" value="HTH_MARR"/>
    <property type="match status" value="1"/>
</dbReference>
<dbReference type="RefSeq" id="WP_137815868.1">
    <property type="nucleotide sequence ID" value="NZ_BJFL01000030.1"/>
</dbReference>
<dbReference type="InterPro" id="IPR000835">
    <property type="entry name" value="HTH_MarR-typ"/>
</dbReference>
<dbReference type="Pfam" id="PF12802">
    <property type="entry name" value="MarR_2"/>
    <property type="match status" value="1"/>
</dbReference>
<dbReference type="EMBL" id="BJFL01000030">
    <property type="protein sequence ID" value="GDY32877.1"/>
    <property type="molecule type" value="Genomic_DNA"/>
</dbReference>
<evidence type="ECO:0000313" key="5">
    <source>
        <dbReference type="EMBL" id="GDY32877.1"/>
    </source>
</evidence>
<comment type="caution">
    <text evidence="5">The sequence shown here is derived from an EMBL/GenBank/DDBJ whole genome shotgun (WGS) entry which is preliminary data.</text>
</comment>
<evidence type="ECO:0000256" key="3">
    <source>
        <dbReference type="ARBA" id="ARBA00023163"/>
    </source>
</evidence>
<dbReference type="Gene3D" id="1.10.10.10">
    <property type="entry name" value="Winged helix-like DNA-binding domain superfamily/Winged helix DNA-binding domain"/>
    <property type="match status" value="1"/>
</dbReference>
<sequence>MRVRSGPAATEAASCAAVQADLGWALGVVFRGYLKAANAAVADLPGGPRGYQVLAAAAHDQPRSQLKLAQQLGVDRTVMTYLVDDLEKAGLVERHPDPADRRARRLSATDAGKDLLCRLDERLRRAEDHLLSALDSADRDMLRTLLQRVALRLDAADPVGACTAVAEIRQATGEPNAAG</sequence>
<keyword evidence="2" id="KW-0238">DNA-binding</keyword>
<dbReference type="SUPFAM" id="SSF46785">
    <property type="entry name" value="Winged helix' DNA-binding domain"/>
    <property type="match status" value="1"/>
</dbReference>
<dbReference type="AlphaFoldDB" id="A0A4D4JG62"/>
<dbReference type="PANTHER" id="PTHR33164:SF64">
    <property type="entry name" value="TRANSCRIPTIONAL REGULATOR SLYA"/>
    <property type="match status" value="1"/>
</dbReference>
<dbReference type="OrthoDB" id="8635520at2"/>
<reference evidence="6" key="1">
    <citation type="submission" date="2019-04" db="EMBL/GenBank/DDBJ databases">
        <title>Draft genome sequence of Pseudonocardiaceae bacterium SL3-2-4.</title>
        <authorList>
            <person name="Ningsih F."/>
            <person name="Yokota A."/>
            <person name="Sakai Y."/>
            <person name="Nanatani K."/>
            <person name="Yabe S."/>
            <person name="Oetari A."/>
            <person name="Sjamsuridzal W."/>
        </authorList>
    </citation>
    <scope>NUCLEOTIDE SEQUENCE [LARGE SCALE GENOMIC DNA]</scope>
    <source>
        <strain evidence="6">SL3-2-4</strain>
    </source>
</reference>
<dbReference type="GO" id="GO:0003677">
    <property type="term" value="F:DNA binding"/>
    <property type="evidence" value="ECO:0007669"/>
    <property type="project" value="UniProtKB-KW"/>
</dbReference>
<keyword evidence="1" id="KW-0805">Transcription regulation</keyword>
<keyword evidence="6" id="KW-1185">Reference proteome</keyword>
<dbReference type="Proteomes" id="UP000298860">
    <property type="component" value="Unassembled WGS sequence"/>
</dbReference>
<dbReference type="PANTHER" id="PTHR33164">
    <property type="entry name" value="TRANSCRIPTIONAL REGULATOR, MARR FAMILY"/>
    <property type="match status" value="1"/>
</dbReference>
<dbReference type="InterPro" id="IPR039422">
    <property type="entry name" value="MarR/SlyA-like"/>
</dbReference>
<dbReference type="InterPro" id="IPR036390">
    <property type="entry name" value="WH_DNA-bd_sf"/>
</dbReference>
<dbReference type="GO" id="GO:0003700">
    <property type="term" value="F:DNA-binding transcription factor activity"/>
    <property type="evidence" value="ECO:0007669"/>
    <property type="project" value="InterPro"/>
</dbReference>
<feature type="domain" description="HTH marR-type" evidence="4">
    <location>
        <begin position="19"/>
        <end position="151"/>
    </location>
</feature>
<accession>A0A4D4JG62</accession>
<evidence type="ECO:0000256" key="2">
    <source>
        <dbReference type="ARBA" id="ARBA00023125"/>
    </source>
</evidence>
<protein>
    <recommendedName>
        <fullName evidence="4">HTH marR-type domain-containing protein</fullName>
    </recommendedName>
</protein>
<dbReference type="GO" id="GO:0006950">
    <property type="term" value="P:response to stress"/>
    <property type="evidence" value="ECO:0007669"/>
    <property type="project" value="TreeGrafter"/>
</dbReference>
<dbReference type="InterPro" id="IPR036388">
    <property type="entry name" value="WH-like_DNA-bd_sf"/>
</dbReference>
<dbReference type="PRINTS" id="PR00598">
    <property type="entry name" value="HTHMARR"/>
</dbReference>